<protein>
    <submittedName>
        <fullName evidence="1">Uncharacterized protein</fullName>
    </submittedName>
</protein>
<reference evidence="2" key="2">
    <citation type="submission" date="2012-03" db="EMBL/GenBank/DDBJ databases">
        <title>The complete genome sequence of the pioneer microbe on fresh volcanic deposit, Leptospirillum ferrooxidans strain C2-3.</title>
        <authorList>
            <person name="Fujimura R."/>
            <person name="Sato Y."/>
            <person name="Nishizawa T."/>
            <person name="Nanba K."/>
            <person name="Oshima K."/>
            <person name="Hattori M."/>
            <person name="Kamijo T."/>
            <person name="Ohta H."/>
        </authorList>
    </citation>
    <scope>NUCLEOTIDE SEQUENCE [LARGE SCALE GENOMIC DNA]</scope>
    <source>
        <strain evidence="2">C2-3</strain>
    </source>
</reference>
<dbReference type="KEGG" id="lfc:LFE_1907"/>
<organism evidence="1 2">
    <name type="scientific">Leptospirillum ferrooxidans (strain C2-3)</name>
    <dbReference type="NCBI Taxonomy" id="1162668"/>
    <lineage>
        <taxon>Bacteria</taxon>
        <taxon>Pseudomonadati</taxon>
        <taxon>Nitrospirota</taxon>
        <taxon>Nitrospiria</taxon>
        <taxon>Nitrospirales</taxon>
        <taxon>Nitrospiraceae</taxon>
        <taxon>Leptospirillum</taxon>
    </lineage>
</organism>
<keyword evidence="2" id="KW-1185">Reference proteome</keyword>
<dbReference type="AlphaFoldDB" id="I0IQN6"/>
<dbReference type="PROSITE" id="PS51257">
    <property type="entry name" value="PROKAR_LIPOPROTEIN"/>
    <property type="match status" value="1"/>
</dbReference>
<evidence type="ECO:0000313" key="2">
    <source>
        <dbReference type="Proteomes" id="UP000007382"/>
    </source>
</evidence>
<sequence>MDNSRDFSAFFVNTVKTSIPFFLILASLASCSEGGGGSGASVSATSLNGAVIDAPVTGATITITQNAPMGQAGAVTLGTTTADQYGKYSLSGIPIPETSAPIYASSQGGAVYGQENPDILLTAYLGQGQALAAAGSDLGEGNDPDLAVSQVTTAAVALASNGGQNYQISGYQATLTADQTQLIELASEIMCQVDGGTALPSGENTLSFVNSLVAQNPPSNTTDYLQVSGAITCTSLTSYMNMLTASGDWDAELTGGDTPVSSLNIPAGTYSLQGLIEGTGLSDSSQTPTPQTPSITAFTISLAVAADGTVSNPPNSTNSLSISSGSALSGQVLTLILTEGATTYTLKGTLKLLPATWHTAPTQAFEFQGGGSDNNGSNDTLSNINAVLYSGTDSPQWSSFAPIDGQENITCQNGGFKLRVTIPSSQSVPVFPVCLTANSSTLSLTNISNSQGEGENHDEYNHSNTPSAIAATLNPQTNDPFITSGAITIGRSSTNTMFYVLGADEAFVTTYAQTPSSCTLTSSCVSGDTAGSIYFSGNIIPLPQNDH</sequence>
<proteinExistence type="predicted"/>
<gene>
    <name evidence="1" type="ordered locus">LFE_1907</name>
</gene>
<dbReference type="OrthoDB" id="9152063at2"/>
<dbReference type="Proteomes" id="UP000007382">
    <property type="component" value="Chromosome"/>
</dbReference>
<dbReference type="HOGENOM" id="CLU_497642_0_0_0"/>
<name>I0IQN6_LEPFC</name>
<reference evidence="1 2" key="1">
    <citation type="journal article" date="2012" name="J. Bacteriol.">
        <title>Complete Genome Sequence of Leptospirillum ferrooxidans Strain C2-3, Isolated from a Fresh Volcanic Ash Deposit on the Island of Miyake, Japan.</title>
        <authorList>
            <person name="Fujimura R."/>
            <person name="Sato Y."/>
            <person name="Nishizawa T."/>
            <person name="Oshima K."/>
            <person name="Kim S.-W."/>
            <person name="Hattori M."/>
            <person name="Kamijo T."/>
            <person name="Ohta H."/>
        </authorList>
    </citation>
    <scope>NUCLEOTIDE SEQUENCE [LARGE SCALE GENOMIC DNA]</scope>
    <source>
        <strain evidence="1 2">C2-3</strain>
    </source>
</reference>
<evidence type="ECO:0000313" key="1">
    <source>
        <dbReference type="EMBL" id="BAM07585.1"/>
    </source>
</evidence>
<dbReference type="EMBL" id="AP012342">
    <property type="protein sequence ID" value="BAM07585.1"/>
    <property type="molecule type" value="Genomic_DNA"/>
</dbReference>
<accession>I0IQN6</accession>
<dbReference type="RefSeq" id="WP_014450069.1">
    <property type="nucleotide sequence ID" value="NC_017094.1"/>
</dbReference>
<dbReference type="PATRIC" id="fig|1162668.3.peg.2266"/>
<dbReference type="eggNOG" id="ENOG50341VV">
    <property type="taxonomic scope" value="Bacteria"/>
</dbReference>